<evidence type="ECO:0000313" key="1">
    <source>
        <dbReference type="EMBL" id="SIS70443.1"/>
    </source>
</evidence>
<gene>
    <name evidence="1" type="ORF">SAMN05421761_103146</name>
</gene>
<sequence length="90" mass="10575">MEQMIRIWQSTFLVPKESSTKSKLLNADNITFFPFWTFIKPNQKFNFTLIFEGLPRDCRVFDLIEEIPQSGGFSITGINRNQTDVYHVQI</sequence>
<evidence type="ECO:0000313" key="2">
    <source>
        <dbReference type="Proteomes" id="UP000186026"/>
    </source>
</evidence>
<reference evidence="2" key="1">
    <citation type="submission" date="2017-01" db="EMBL/GenBank/DDBJ databases">
        <authorList>
            <person name="Varghese N."/>
            <person name="Submissions S."/>
        </authorList>
    </citation>
    <scope>NUCLEOTIDE SEQUENCE [LARGE SCALE GENOMIC DNA]</scope>
    <source>
        <strain evidence="2">DSM 46698</strain>
    </source>
</reference>
<dbReference type="RefSeq" id="WP_217695344.1">
    <property type="nucleotide sequence ID" value="NZ_FTOP01000003.1"/>
</dbReference>
<protein>
    <submittedName>
        <fullName evidence="1">Uncharacterized protein</fullName>
    </submittedName>
</protein>
<dbReference type="Proteomes" id="UP000186026">
    <property type="component" value="Unassembled WGS sequence"/>
</dbReference>
<dbReference type="EMBL" id="FTOP01000003">
    <property type="protein sequence ID" value="SIS70443.1"/>
    <property type="molecule type" value="Genomic_DNA"/>
</dbReference>
<organism evidence="1 2">
    <name type="scientific">Belliella pelovolcani</name>
    <dbReference type="NCBI Taxonomy" id="529505"/>
    <lineage>
        <taxon>Bacteria</taxon>
        <taxon>Pseudomonadati</taxon>
        <taxon>Bacteroidota</taxon>
        <taxon>Cytophagia</taxon>
        <taxon>Cytophagales</taxon>
        <taxon>Cyclobacteriaceae</taxon>
        <taxon>Belliella</taxon>
    </lineage>
</organism>
<proteinExistence type="predicted"/>
<dbReference type="AlphaFoldDB" id="A0A1N7L9I1"/>
<accession>A0A1N7L9I1</accession>
<name>A0A1N7L9I1_9BACT</name>
<keyword evidence="2" id="KW-1185">Reference proteome</keyword>